<dbReference type="Proteomes" id="UP000680348">
    <property type="component" value="Unassembled WGS sequence"/>
</dbReference>
<protein>
    <submittedName>
        <fullName evidence="4">Type III secretion system cytoplasmic ring protein SctQ</fullName>
    </submittedName>
</protein>
<evidence type="ECO:0000256" key="1">
    <source>
        <dbReference type="ARBA" id="ARBA00009226"/>
    </source>
</evidence>
<dbReference type="GO" id="GO:0071978">
    <property type="term" value="P:bacterial-type flagellum-dependent swarming motility"/>
    <property type="evidence" value="ECO:0007669"/>
    <property type="project" value="TreeGrafter"/>
</dbReference>
<dbReference type="InterPro" id="IPR013385">
    <property type="entry name" value="T3SS_SpaO/YscQ/SpaO"/>
</dbReference>
<dbReference type="InterPro" id="IPR001543">
    <property type="entry name" value="FliN-like_C"/>
</dbReference>
<dbReference type="SUPFAM" id="SSF101801">
    <property type="entry name" value="Surface presentation of antigens (SPOA)"/>
    <property type="match status" value="1"/>
</dbReference>
<feature type="region of interest" description="Disordered" evidence="2">
    <location>
        <begin position="1"/>
        <end position="25"/>
    </location>
</feature>
<dbReference type="GO" id="GO:0050918">
    <property type="term" value="P:positive chemotaxis"/>
    <property type="evidence" value="ECO:0007669"/>
    <property type="project" value="TreeGrafter"/>
</dbReference>
<reference evidence="4" key="1">
    <citation type="submission" date="2021-04" db="EMBL/GenBank/DDBJ databases">
        <title>Pseudaminobacter soli sp. nov., isolated from paddy soil contaminated by heavy metals.</title>
        <authorList>
            <person name="Zhang K."/>
        </authorList>
    </citation>
    <scope>NUCLEOTIDE SEQUENCE</scope>
    <source>
        <strain evidence="4">19-2017</strain>
    </source>
</reference>
<name>A0A942DXK3_9HYPH</name>
<dbReference type="PANTHER" id="PTHR30034">
    <property type="entry name" value="FLAGELLAR MOTOR SWITCH PROTEIN FLIM"/>
    <property type="match status" value="1"/>
</dbReference>
<keyword evidence="5" id="KW-1185">Reference proteome</keyword>
<feature type="domain" description="Flagellar motor switch protein FliN-like C-terminal" evidence="3">
    <location>
        <begin position="304"/>
        <end position="372"/>
    </location>
</feature>
<comment type="similarity">
    <text evidence="1">Belongs to the FliN/MopA/SpaO family.</text>
</comment>
<dbReference type="PRINTS" id="PR00956">
    <property type="entry name" value="FLGMOTORFLIN"/>
</dbReference>
<evidence type="ECO:0000259" key="3">
    <source>
        <dbReference type="Pfam" id="PF01052"/>
    </source>
</evidence>
<dbReference type="AlphaFoldDB" id="A0A942DXK3"/>
<dbReference type="NCBIfam" id="TIGR02551">
    <property type="entry name" value="SpaO_YscQ"/>
    <property type="match status" value="1"/>
</dbReference>
<proteinExistence type="inferred from homology"/>
<dbReference type="PANTHER" id="PTHR30034:SF5">
    <property type="entry name" value="SECRETION SYSTEM APPARATUS PROTEIN SSAQ"/>
    <property type="match status" value="1"/>
</dbReference>
<evidence type="ECO:0000313" key="4">
    <source>
        <dbReference type="EMBL" id="MBS3647171.1"/>
    </source>
</evidence>
<dbReference type="GO" id="GO:0003774">
    <property type="term" value="F:cytoskeletal motor activity"/>
    <property type="evidence" value="ECO:0007669"/>
    <property type="project" value="InterPro"/>
</dbReference>
<dbReference type="GO" id="GO:0009425">
    <property type="term" value="C:bacterial-type flagellum basal body"/>
    <property type="evidence" value="ECO:0007669"/>
    <property type="project" value="InterPro"/>
</dbReference>
<sequence>MLKPAPPSLTDVQLRGPKSTQHQRTRLSRTAFEWEPLELERVSLQDLEAPNAYYGCRPAIRFELGGIAVTATAKWRLDEALAWDTAVIVAFGDAEASLHVNRSLLVSMLARQNLVADLDQLNPAHAALLIEALVAQELTDFEDRLGRPVELKAVAFEPSSAADAARFQLVLHHADGTPMGLLRFESEDIALALARLLDAFAQGLAPEAVDPLLSLRICRGAVRITLAELDNLVPGDVVVIDDTPEQSVSAMIELSGLLAAPVEFAGSGVRLRDRLRRLQGSRWEWMMSSGQMQSFGEQPEDLDVSDLPVTLVFEAGRATLSVEQVRKLAPGAILPLPDAAADSINIISGGKRIGQGELVEIGESLGVRVRRVFTNG</sequence>
<dbReference type="InterPro" id="IPR001172">
    <property type="entry name" value="FliN_T3SS_HrcQb"/>
</dbReference>
<accession>A0A942DXK3</accession>
<organism evidence="4 5">
    <name type="scientific">Pseudaminobacter soli</name>
    <name type="common">ex Zhang et al. 2022</name>
    <dbReference type="NCBI Taxonomy" id="2831468"/>
    <lineage>
        <taxon>Bacteria</taxon>
        <taxon>Pseudomonadati</taxon>
        <taxon>Pseudomonadota</taxon>
        <taxon>Alphaproteobacteria</taxon>
        <taxon>Hyphomicrobiales</taxon>
        <taxon>Phyllobacteriaceae</taxon>
        <taxon>Pseudaminobacter</taxon>
    </lineage>
</organism>
<dbReference type="RefSeq" id="WP_188252734.1">
    <property type="nucleotide sequence ID" value="NZ_JABVCF010000001.1"/>
</dbReference>
<dbReference type="GO" id="GO:0030254">
    <property type="term" value="P:protein secretion by the type III secretion system"/>
    <property type="evidence" value="ECO:0007669"/>
    <property type="project" value="InterPro"/>
</dbReference>
<evidence type="ECO:0000256" key="2">
    <source>
        <dbReference type="SAM" id="MobiDB-lite"/>
    </source>
</evidence>
<gene>
    <name evidence="4" type="primary">sctQ</name>
    <name evidence="4" type="ORF">KEU06_00840</name>
</gene>
<evidence type="ECO:0000313" key="5">
    <source>
        <dbReference type="Proteomes" id="UP000680348"/>
    </source>
</evidence>
<dbReference type="InterPro" id="IPR036429">
    <property type="entry name" value="SpoA-like_sf"/>
</dbReference>
<dbReference type="Pfam" id="PF01052">
    <property type="entry name" value="FliMN_C"/>
    <property type="match status" value="1"/>
</dbReference>
<dbReference type="EMBL" id="JAGWCR010000001">
    <property type="protein sequence ID" value="MBS3647171.1"/>
    <property type="molecule type" value="Genomic_DNA"/>
</dbReference>
<dbReference type="Gene3D" id="2.30.330.10">
    <property type="entry name" value="SpoA-like"/>
    <property type="match status" value="1"/>
</dbReference>
<comment type="caution">
    <text evidence="4">The sequence shown here is derived from an EMBL/GenBank/DDBJ whole genome shotgun (WGS) entry which is preliminary data.</text>
</comment>